<dbReference type="GO" id="GO:0000155">
    <property type="term" value="F:phosphorelay sensor kinase activity"/>
    <property type="evidence" value="ECO:0007669"/>
    <property type="project" value="InterPro"/>
</dbReference>
<dbReference type="PANTHER" id="PTHR34220">
    <property type="entry name" value="SENSOR HISTIDINE KINASE YPDA"/>
    <property type="match status" value="1"/>
</dbReference>
<feature type="transmembrane region" description="Helical" evidence="1">
    <location>
        <begin position="77"/>
        <end position="103"/>
    </location>
</feature>
<dbReference type="InterPro" id="IPR010559">
    <property type="entry name" value="Sig_transdc_His_kin_internal"/>
</dbReference>
<dbReference type="Proteomes" id="UP000274271">
    <property type="component" value="Unassembled WGS sequence"/>
</dbReference>
<evidence type="ECO:0000313" key="4">
    <source>
        <dbReference type="Proteomes" id="UP000274271"/>
    </source>
</evidence>
<reference evidence="3 4" key="1">
    <citation type="submission" date="2018-11" db="EMBL/GenBank/DDBJ databases">
        <authorList>
            <person name="Zhou Z."/>
            <person name="Wang G."/>
        </authorList>
    </citation>
    <scope>NUCLEOTIDE SEQUENCE [LARGE SCALE GENOMIC DNA]</scope>
    <source>
        <strain evidence="3 4">KCTC42998</strain>
    </source>
</reference>
<feature type="transmembrane region" description="Helical" evidence="1">
    <location>
        <begin position="123"/>
        <end position="146"/>
    </location>
</feature>
<name>A0A3P1CLK7_9BACT</name>
<feature type="transmembrane region" description="Helical" evidence="1">
    <location>
        <begin position="7"/>
        <end position="27"/>
    </location>
</feature>
<evidence type="ECO:0000313" key="3">
    <source>
        <dbReference type="EMBL" id="RRB14175.1"/>
    </source>
</evidence>
<keyword evidence="1" id="KW-0472">Membrane</keyword>
<keyword evidence="3" id="KW-0418">Kinase</keyword>
<dbReference type="GO" id="GO:0016020">
    <property type="term" value="C:membrane"/>
    <property type="evidence" value="ECO:0007669"/>
    <property type="project" value="InterPro"/>
</dbReference>
<organism evidence="3 4">
    <name type="scientific">Larkinella knui</name>
    <dbReference type="NCBI Taxonomy" id="2025310"/>
    <lineage>
        <taxon>Bacteria</taxon>
        <taxon>Pseudomonadati</taxon>
        <taxon>Bacteroidota</taxon>
        <taxon>Cytophagia</taxon>
        <taxon>Cytophagales</taxon>
        <taxon>Spirosomataceae</taxon>
        <taxon>Larkinella</taxon>
    </lineage>
</organism>
<dbReference type="EMBL" id="RQJP01000003">
    <property type="protein sequence ID" value="RRB14175.1"/>
    <property type="molecule type" value="Genomic_DNA"/>
</dbReference>
<dbReference type="OrthoDB" id="9792992at2"/>
<feature type="transmembrane region" description="Helical" evidence="1">
    <location>
        <begin position="42"/>
        <end position="65"/>
    </location>
</feature>
<dbReference type="InterPro" id="IPR050640">
    <property type="entry name" value="Bact_2-comp_sensor_kinase"/>
</dbReference>
<keyword evidence="1" id="KW-1133">Transmembrane helix</keyword>
<evidence type="ECO:0000256" key="1">
    <source>
        <dbReference type="SAM" id="Phobius"/>
    </source>
</evidence>
<comment type="caution">
    <text evidence="3">The sequence shown here is derived from an EMBL/GenBank/DDBJ whole genome shotgun (WGS) entry which is preliminary data.</text>
</comment>
<keyword evidence="4" id="KW-1185">Reference proteome</keyword>
<sequence>MKKTTVILLHVGYWMLYALVVSLLFVLSSEEPEQAFKDWDDWLIMLAISLLTGFISFYSFYAWLVPNYLTTRRIQKFISWGLVVTIAVTGGIIALIAVALSLLMSVVFENFFLILLSAKDLQILFIVFALISLVNGILGTTIRGFITWYTDIHVRETLENKALRMELALLKAQINPHFLFNTLNNIDILIEHDAPRASMYLNKLSDLLRFVLYETQADQIPLAQELEYIQKYIDLQKIRTTNDQYVTLQIEGSADGLMIAPMVFVPYLENAFKYATNKKVSDAIRIHFVIDETQIRFQCINLIDKAKTGPDSQGGLGNELIRQRLALVYRETYSLTVQVTDDHYSVTLLLPVKTHELSPH</sequence>
<keyword evidence="3" id="KW-0808">Transferase</keyword>
<gene>
    <name evidence="3" type="ORF">EHT87_18225</name>
</gene>
<dbReference type="PANTHER" id="PTHR34220:SF7">
    <property type="entry name" value="SENSOR HISTIDINE KINASE YPDA"/>
    <property type="match status" value="1"/>
</dbReference>
<dbReference type="AlphaFoldDB" id="A0A3P1CLK7"/>
<dbReference type="Pfam" id="PF06580">
    <property type="entry name" value="His_kinase"/>
    <property type="match status" value="1"/>
</dbReference>
<accession>A0A3P1CLK7</accession>
<evidence type="ECO:0000259" key="2">
    <source>
        <dbReference type="Pfam" id="PF06580"/>
    </source>
</evidence>
<keyword evidence="1" id="KW-0812">Transmembrane</keyword>
<dbReference type="RefSeq" id="WP_124908068.1">
    <property type="nucleotide sequence ID" value="NZ_RQJP01000003.1"/>
</dbReference>
<proteinExistence type="predicted"/>
<feature type="domain" description="Signal transduction histidine kinase internal region" evidence="2">
    <location>
        <begin position="165"/>
        <end position="242"/>
    </location>
</feature>
<protein>
    <submittedName>
        <fullName evidence="3">Histidine kinase</fullName>
    </submittedName>
</protein>